<evidence type="ECO:0008006" key="5">
    <source>
        <dbReference type="Google" id="ProtNLM"/>
    </source>
</evidence>
<dbReference type="AlphaFoldDB" id="A0A814JTL9"/>
<dbReference type="InterPro" id="IPR023606">
    <property type="entry name" value="CoA-Trfase_III_dom_1_sf"/>
</dbReference>
<evidence type="ECO:0000313" key="3">
    <source>
        <dbReference type="EMBL" id="CAF3812532.1"/>
    </source>
</evidence>
<evidence type="ECO:0000313" key="2">
    <source>
        <dbReference type="EMBL" id="CAF1042398.1"/>
    </source>
</evidence>
<dbReference type="PANTHER" id="PTHR48228:SF5">
    <property type="entry name" value="ALPHA-METHYLACYL-COA RACEMASE"/>
    <property type="match status" value="1"/>
</dbReference>
<dbReference type="InterPro" id="IPR044855">
    <property type="entry name" value="CoA-Trfase_III_dom3_sf"/>
</dbReference>
<organism evidence="2 4">
    <name type="scientific">Didymodactylos carnosus</name>
    <dbReference type="NCBI Taxonomy" id="1234261"/>
    <lineage>
        <taxon>Eukaryota</taxon>
        <taxon>Metazoa</taxon>
        <taxon>Spiralia</taxon>
        <taxon>Gnathifera</taxon>
        <taxon>Rotifera</taxon>
        <taxon>Eurotatoria</taxon>
        <taxon>Bdelloidea</taxon>
        <taxon>Philodinida</taxon>
        <taxon>Philodinidae</taxon>
        <taxon>Didymodactylos</taxon>
    </lineage>
</organism>
<dbReference type="GO" id="GO:0008111">
    <property type="term" value="F:alpha-methylacyl-CoA racemase activity"/>
    <property type="evidence" value="ECO:0007669"/>
    <property type="project" value="TreeGrafter"/>
</dbReference>
<dbReference type="Proteomes" id="UP000681722">
    <property type="component" value="Unassembled WGS sequence"/>
</dbReference>
<dbReference type="Gene3D" id="3.30.1540.10">
    <property type="entry name" value="formyl-coa transferase, domain 3"/>
    <property type="match status" value="1"/>
</dbReference>
<dbReference type="InterPro" id="IPR003673">
    <property type="entry name" value="CoA-Trfase_fam_III"/>
</dbReference>
<dbReference type="EMBL" id="CAJNOQ010004051">
    <property type="protein sequence ID" value="CAF1042398.1"/>
    <property type="molecule type" value="Genomic_DNA"/>
</dbReference>
<comment type="caution">
    <text evidence="2">The sequence shown here is derived from an EMBL/GenBank/DDBJ whole genome shotgun (WGS) entry which is preliminary data.</text>
</comment>
<evidence type="ECO:0000313" key="4">
    <source>
        <dbReference type="Proteomes" id="UP000663829"/>
    </source>
</evidence>
<dbReference type="Pfam" id="PF02515">
    <property type="entry name" value="CoA_transf_3"/>
    <property type="match status" value="1"/>
</dbReference>
<dbReference type="Proteomes" id="UP000663829">
    <property type="component" value="Unassembled WGS sequence"/>
</dbReference>
<protein>
    <recommendedName>
        <fullName evidence="5">Alpha-methylacyl-CoA racemase</fullName>
    </recommendedName>
</protein>
<dbReference type="GO" id="GO:0008206">
    <property type="term" value="P:bile acid metabolic process"/>
    <property type="evidence" value="ECO:0007669"/>
    <property type="project" value="TreeGrafter"/>
</dbReference>
<reference evidence="2" key="1">
    <citation type="submission" date="2021-02" db="EMBL/GenBank/DDBJ databases">
        <authorList>
            <person name="Nowell W R."/>
        </authorList>
    </citation>
    <scope>NUCLEOTIDE SEQUENCE</scope>
</reference>
<dbReference type="EMBL" id="CAJOBC010004051">
    <property type="protein sequence ID" value="CAF3812532.1"/>
    <property type="molecule type" value="Genomic_DNA"/>
</dbReference>
<proteinExistence type="inferred from homology"/>
<sequence length="390" mass="43549">MALRGLKVLELSGLAPGPFCGMLLSDFGANVIRIDRSNDQNIAKLDRLSRGKRSISIDLKVPSGIDIFRRLSKSADVLIEPFRPGVMEKLGLGPTVLIHEDNKRLIYARLSGYGQNDSNSKLSLKAGHDINYLSISGVLSMLGRKNSKPHAPLNVIADFAGGGLLCAYAIMAALYNREQTGEGQILDLSLAEGSAYVSSWLYTSRDIPFVWFSEKQGENLLDGGAHFYDTYETKDGKYMAVGSLEKDFYSDLLIGLGLNPKDESNSQFNINEMTMKFEKIFLEKTQQEWIEIFDKLDACCTPVLNWTQAHEHEHNKKRKNFISSPTNNTHVPKPVPNFSLTPSHINLNLPYSGQHTVDILAEIGYSSTEIEQFLEQHVVHKTEKKLKAKL</sequence>
<dbReference type="PANTHER" id="PTHR48228">
    <property type="entry name" value="SUCCINYL-COA--D-CITRAMALATE COA-TRANSFERASE"/>
    <property type="match status" value="1"/>
</dbReference>
<dbReference type="Gene3D" id="6.10.140.330">
    <property type="match status" value="1"/>
</dbReference>
<name>A0A814JTL9_9BILA</name>
<dbReference type="Gene3D" id="3.40.50.10540">
    <property type="entry name" value="Crotonobetainyl-coa:carnitine coa-transferase, domain 1"/>
    <property type="match status" value="2"/>
</dbReference>
<evidence type="ECO:0000256" key="1">
    <source>
        <dbReference type="ARBA" id="ARBA00008383"/>
    </source>
</evidence>
<dbReference type="GO" id="GO:0005739">
    <property type="term" value="C:mitochondrion"/>
    <property type="evidence" value="ECO:0007669"/>
    <property type="project" value="TreeGrafter"/>
</dbReference>
<gene>
    <name evidence="2" type="ORF">GPM918_LOCUS15846</name>
    <name evidence="3" type="ORF">SRO942_LOCUS15846</name>
</gene>
<keyword evidence="4" id="KW-1185">Reference proteome</keyword>
<dbReference type="InterPro" id="IPR050509">
    <property type="entry name" value="CoA-transferase_III"/>
</dbReference>
<accession>A0A814JTL9</accession>
<dbReference type="SUPFAM" id="SSF89796">
    <property type="entry name" value="CoA-transferase family III (CaiB/BaiF)"/>
    <property type="match status" value="1"/>
</dbReference>
<comment type="similarity">
    <text evidence="1">Belongs to the CoA-transferase III family.</text>
</comment>
<dbReference type="OrthoDB" id="16747at2759"/>